<keyword evidence="4 7" id="KW-0689">Ribosomal protein</keyword>
<proteinExistence type="inferred from homology"/>
<evidence type="ECO:0000313" key="9">
    <source>
        <dbReference type="Proteomes" id="UP000231192"/>
    </source>
</evidence>
<dbReference type="PANTHER" id="PTHR33398">
    <property type="entry name" value="30S RIBOSOMAL PROTEIN S20"/>
    <property type="match status" value="1"/>
</dbReference>
<evidence type="ECO:0000256" key="1">
    <source>
        <dbReference type="ARBA" id="ARBA00007634"/>
    </source>
</evidence>
<keyword evidence="5 7" id="KW-0687">Ribonucleoprotein</keyword>
<evidence type="ECO:0000256" key="7">
    <source>
        <dbReference type="HAMAP-Rule" id="MF_00500"/>
    </source>
</evidence>
<evidence type="ECO:0000256" key="6">
    <source>
        <dbReference type="ARBA" id="ARBA00035136"/>
    </source>
</evidence>
<dbReference type="InterPro" id="IPR036510">
    <property type="entry name" value="Ribosomal_bS20_sf"/>
</dbReference>
<dbReference type="GO" id="GO:0006412">
    <property type="term" value="P:translation"/>
    <property type="evidence" value="ECO:0007669"/>
    <property type="project" value="UniProtKB-UniRule"/>
</dbReference>
<protein>
    <recommendedName>
        <fullName evidence="6 7">Small ribosomal subunit protein bS20</fullName>
    </recommendedName>
</protein>
<dbReference type="HAMAP" id="MF_00500">
    <property type="entry name" value="Ribosomal_bS20"/>
    <property type="match status" value="1"/>
</dbReference>
<comment type="function">
    <text evidence="7">Binds directly to 16S ribosomal RNA.</text>
</comment>
<dbReference type="SUPFAM" id="SSF46992">
    <property type="entry name" value="Ribosomal protein S20"/>
    <property type="match status" value="1"/>
</dbReference>
<dbReference type="AlphaFoldDB" id="A0A2H0UCN1"/>
<dbReference type="GO" id="GO:0003735">
    <property type="term" value="F:structural constituent of ribosome"/>
    <property type="evidence" value="ECO:0007669"/>
    <property type="project" value="InterPro"/>
</dbReference>
<dbReference type="GO" id="GO:0070181">
    <property type="term" value="F:small ribosomal subunit rRNA binding"/>
    <property type="evidence" value="ECO:0007669"/>
    <property type="project" value="TreeGrafter"/>
</dbReference>
<evidence type="ECO:0000256" key="2">
    <source>
        <dbReference type="ARBA" id="ARBA00022730"/>
    </source>
</evidence>
<accession>A0A2H0UCN1</accession>
<evidence type="ECO:0000256" key="5">
    <source>
        <dbReference type="ARBA" id="ARBA00023274"/>
    </source>
</evidence>
<dbReference type="PANTHER" id="PTHR33398:SF1">
    <property type="entry name" value="SMALL RIBOSOMAL SUBUNIT PROTEIN BS20C"/>
    <property type="match status" value="1"/>
</dbReference>
<comment type="caution">
    <text evidence="8">The sequence shown here is derived from an EMBL/GenBank/DDBJ whole genome shotgun (WGS) entry which is preliminary data.</text>
</comment>
<keyword evidence="3 7" id="KW-0694">RNA-binding</keyword>
<dbReference type="GO" id="GO:0015935">
    <property type="term" value="C:small ribosomal subunit"/>
    <property type="evidence" value="ECO:0007669"/>
    <property type="project" value="TreeGrafter"/>
</dbReference>
<name>A0A2H0UCN1_9BACT</name>
<keyword evidence="2 7" id="KW-0699">rRNA-binding</keyword>
<reference evidence="9" key="1">
    <citation type="submission" date="2017-09" db="EMBL/GenBank/DDBJ databases">
        <title>Depth-based differentiation of microbial function through sediment-hosted aquifers and enrichment of novel symbionts in the deep terrestrial subsurface.</title>
        <authorList>
            <person name="Probst A.J."/>
            <person name="Ladd B."/>
            <person name="Jarett J.K."/>
            <person name="Geller-Mcgrath D.E."/>
            <person name="Sieber C.M.K."/>
            <person name="Emerson J.B."/>
            <person name="Anantharaman K."/>
            <person name="Thomas B.C."/>
            <person name="Malmstrom R."/>
            <person name="Stieglmeier M."/>
            <person name="Klingl A."/>
            <person name="Woyke T."/>
            <person name="Ryan C.M."/>
            <person name="Banfield J.F."/>
        </authorList>
    </citation>
    <scope>NUCLEOTIDE SEQUENCE [LARGE SCALE GENOMIC DNA]</scope>
</reference>
<dbReference type="InterPro" id="IPR002583">
    <property type="entry name" value="Ribosomal_bS20"/>
</dbReference>
<gene>
    <name evidence="7 8" type="primary">rpsT</name>
    <name evidence="8" type="ORF">COU18_00135</name>
</gene>
<comment type="similarity">
    <text evidence="1 7">Belongs to the bacterial ribosomal protein bS20 family.</text>
</comment>
<sequence length="88" mass="9692">MANTSSAKKAQRVAERRHVFNLRHKKAVKDAVKGMEKLLSTKNTKEASAMLPTLYQALDKAAKVGTLKKNTAARMKARAAKQLRGISK</sequence>
<organism evidence="8 9">
    <name type="scientific">Candidatus Kaiserbacteria bacterium CG10_big_fil_rev_8_21_14_0_10_51_14</name>
    <dbReference type="NCBI Taxonomy" id="1974610"/>
    <lineage>
        <taxon>Bacteria</taxon>
        <taxon>Candidatus Kaiseribacteriota</taxon>
    </lineage>
</organism>
<dbReference type="NCBIfam" id="TIGR00029">
    <property type="entry name" value="S20"/>
    <property type="match status" value="1"/>
</dbReference>
<evidence type="ECO:0000256" key="4">
    <source>
        <dbReference type="ARBA" id="ARBA00022980"/>
    </source>
</evidence>
<dbReference type="Gene3D" id="1.20.58.110">
    <property type="entry name" value="Ribosomal protein S20"/>
    <property type="match status" value="1"/>
</dbReference>
<evidence type="ECO:0000256" key="3">
    <source>
        <dbReference type="ARBA" id="ARBA00022884"/>
    </source>
</evidence>
<evidence type="ECO:0000313" key="8">
    <source>
        <dbReference type="EMBL" id="PIR84152.1"/>
    </source>
</evidence>
<dbReference type="EMBL" id="PFBK01000002">
    <property type="protein sequence ID" value="PIR84152.1"/>
    <property type="molecule type" value="Genomic_DNA"/>
</dbReference>
<dbReference type="Pfam" id="PF01649">
    <property type="entry name" value="Ribosomal_S20p"/>
    <property type="match status" value="1"/>
</dbReference>
<dbReference type="Proteomes" id="UP000231192">
    <property type="component" value="Unassembled WGS sequence"/>
</dbReference>